<sequence length="481" mass="52962">MKKAIITTALVLVLVLVAPLTLVITGFATQPRFDETYYGELSRMYRRLKDTEGKKIVLVGNSAVAFGVRSDLLENEFSGYSVVNFGLYAALGTKLMLDLSRPYISEGDIVVVMPEPIEQSMSLYFSAEDAWRAMDGDFSMLSDIASENAAEMTGNFVGYVGEKFGYIRSGEKAPAVDAYSSAAFEDESGADVGYMTYDRPYNVMTGGYDPTMTSDLSTSVIGDGFIDYVNDYAAELKERGAEVYFGFVPMNELMFGEGAEAAASEYYSYLRGALDFDVIGHPTKSMLDCRWFYDNNVHMNSAGMYVFTDLLAEDLKLQLGITTPNAIEIPEMPELPVEDVSSGSNEDADKFTYEVLTDGTGREYVRLTSLTEEGKTMTEITVPSSYDGVPVREFAPEVFAGNTTVSRITLPESIKNIYDRSFDGAVRLTALVFEHDDIIGISAGEDFLEGADGCYIYLKEGTSVAGCAGGWEKYQSRVRYY</sequence>
<name>A0A9D1Q104_9FIRM</name>
<dbReference type="InterPro" id="IPR032675">
    <property type="entry name" value="LRR_dom_sf"/>
</dbReference>
<evidence type="ECO:0000313" key="2">
    <source>
        <dbReference type="Proteomes" id="UP000823990"/>
    </source>
</evidence>
<evidence type="ECO:0000313" key="1">
    <source>
        <dbReference type="EMBL" id="HIW02595.1"/>
    </source>
</evidence>
<dbReference type="Proteomes" id="UP000823990">
    <property type="component" value="Unassembled WGS sequence"/>
</dbReference>
<accession>A0A9D1Q104</accession>
<dbReference type="EMBL" id="DXHS01000071">
    <property type="protein sequence ID" value="HIW02595.1"/>
    <property type="molecule type" value="Genomic_DNA"/>
</dbReference>
<reference evidence="1" key="2">
    <citation type="submission" date="2021-04" db="EMBL/GenBank/DDBJ databases">
        <authorList>
            <person name="Gilroy R."/>
        </authorList>
    </citation>
    <scope>NUCLEOTIDE SEQUENCE</scope>
    <source>
        <strain evidence="1">12435</strain>
    </source>
</reference>
<reference evidence="1" key="1">
    <citation type="journal article" date="2021" name="PeerJ">
        <title>Extensive microbial diversity within the chicken gut microbiome revealed by metagenomics and culture.</title>
        <authorList>
            <person name="Gilroy R."/>
            <person name="Ravi A."/>
            <person name="Getino M."/>
            <person name="Pursley I."/>
            <person name="Horton D.L."/>
            <person name="Alikhan N.F."/>
            <person name="Baker D."/>
            <person name="Gharbi K."/>
            <person name="Hall N."/>
            <person name="Watson M."/>
            <person name="Adriaenssens E.M."/>
            <person name="Foster-Nyarko E."/>
            <person name="Jarju S."/>
            <person name="Secka A."/>
            <person name="Antonio M."/>
            <person name="Oren A."/>
            <person name="Chaudhuri R.R."/>
            <person name="La Ragione R."/>
            <person name="Hildebrand F."/>
            <person name="Pallen M.J."/>
        </authorList>
    </citation>
    <scope>NUCLEOTIDE SEQUENCE</scope>
    <source>
        <strain evidence="1">12435</strain>
    </source>
</reference>
<organism evidence="1 2">
    <name type="scientific">Candidatus Protoclostridium stercorigallinarum</name>
    <dbReference type="NCBI Taxonomy" id="2838741"/>
    <lineage>
        <taxon>Bacteria</taxon>
        <taxon>Bacillati</taxon>
        <taxon>Bacillota</taxon>
        <taxon>Clostridia</taxon>
        <taxon>Candidatus Protoclostridium</taxon>
    </lineage>
</organism>
<proteinExistence type="predicted"/>
<comment type="caution">
    <text evidence="1">The sequence shown here is derived from an EMBL/GenBank/DDBJ whole genome shotgun (WGS) entry which is preliminary data.</text>
</comment>
<gene>
    <name evidence="1" type="ORF">H9892_04580</name>
</gene>
<dbReference type="Gene3D" id="3.80.10.10">
    <property type="entry name" value="Ribonuclease Inhibitor"/>
    <property type="match status" value="1"/>
</dbReference>
<protein>
    <submittedName>
        <fullName evidence="1">Leucine-rich repeat domain-containing protein</fullName>
    </submittedName>
</protein>
<dbReference type="AlphaFoldDB" id="A0A9D1Q104"/>